<comment type="caution">
    <text evidence="3">The sequence shown here is derived from an EMBL/GenBank/DDBJ whole genome shotgun (WGS) entry which is preliminary data.</text>
</comment>
<accession>A0AAV5SG21</accession>
<feature type="region of interest" description="Disordered" evidence="1">
    <location>
        <begin position="400"/>
        <end position="419"/>
    </location>
</feature>
<evidence type="ECO:0000256" key="2">
    <source>
        <dbReference type="SAM" id="SignalP"/>
    </source>
</evidence>
<dbReference type="AlphaFoldDB" id="A0AAV5SG21"/>
<name>A0AAV5SG21_9BILA</name>
<dbReference type="Proteomes" id="UP001432027">
    <property type="component" value="Unassembled WGS sequence"/>
</dbReference>
<feature type="signal peptide" evidence="2">
    <location>
        <begin position="1"/>
        <end position="19"/>
    </location>
</feature>
<feature type="compositionally biased region" description="Low complexity" evidence="1">
    <location>
        <begin position="332"/>
        <end position="344"/>
    </location>
</feature>
<keyword evidence="2" id="KW-0732">Signal</keyword>
<organism evidence="3 4">
    <name type="scientific">Pristionchus entomophagus</name>
    <dbReference type="NCBI Taxonomy" id="358040"/>
    <lineage>
        <taxon>Eukaryota</taxon>
        <taxon>Metazoa</taxon>
        <taxon>Ecdysozoa</taxon>
        <taxon>Nematoda</taxon>
        <taxon>Chromadorea</taxon>
        <taxon>Rhabditida</taxon>
        <taxon>Rhabditina</taxon>
        <taxon>Diplogasteromorpha</taxon>
        <taxon>Diplogasteroidea</taxon>
        <taxon>Neodiplogasteridae</taxon>
        <taxon>Pristionchus</taxon>
    </lineage>
</organism>
<feature type="chain" id="PRO_5043741894" evidence="2">
    <location>
        <begin position="20"/>
        <end position="419"/>
    </location>
</feature>
<sequence length="419" mass="47215">MLNSKLVLIVLAVLRCSNCFLVGDCIGPKSALERHLDKSERSMLRSIVHEHFNGKNSQEVMRLVLTFVRSRLSTAEWTQIQPEIRAHEARQPECSVYAQLLPSALYRRLLQRVWDATERGADQAEVRRIVDAFVADLTARGQLPTVPPTPQDASQDDDDNRPAPRARRTFPALPQYPEQLQYPDDERPWYAGAPAPIMPPERTVDWSVIDRRPGRSFVPLPAARPVRWFHSGSQQHVPQRRPNANVFPTLIPPLGTAIERTQDDGEEEEEDTEPHPVFERFSFGHSDSARRAEFLPPPPLPIPVAKMPRIRLSDGRYMRPPLTLKAARAMSTRTPRTAGTTTHRLPLQTRAPLVSPDPPAHSVPLPSTSRHSRKRRPLAPVSQQLTFPRVLPHFGQVGASVAPLPAPTRRHHPPLIDLN</sequence>
<feature type="region of interest" description="Disordered" evidence="1">
    <location>
        <begin position="141"/>
        <end position="174"/>
    </location>
</feature>
<feature type="region of interest" description="Disordered" evidence="1">
    <location>
        <begin position="330"/>
        <end position="384"/>
    </location>
</feature>
<reference evidence="3" key="1">
    <citation type="submission" date="2023-10" db="EMBL/GenBank/DDBJ databases">
        <title>Genome assembly of Pristionchus species.</title>
        <authorList>
            <person name="Yoshida K."/>
            <person name="Sommer R.J."/>
        </authorList>
    </citation>
    <scope>NUCLEOTIDE SEQUENCE</scope>
    <source>
        <strain evidence="3">RS0144</strain>
    </source>
</reference>
<dbReference type="EMBL" id="BTSX01000002">
    <property type="protein sequence ID" value="GMS82302.1"/>
    <property type="molecule type" value="Genomic_DNA"/>
</dbReference>
<proteinExistence type="predicted"/>
<feature type="region of interest" description="Disordered" evidence="1">
    <location>
        <begin position="232"/>
        <end position="251"/>
    </location>
</feature>
<gene>
    <name evidence="3" type="ORF">PENTCL1PPCAC_4477</name>
</gene>
<keyword evidence="4" id="KW-1185">Reference proteome</keyword>
<evidence type="ECO:0000256" key="1">
    <source>
        <dbReference type="SAM" id="MobiDB-lite"/>
    </source>
</evidence>
<protein>
    <submittedName>
        <fullName evidence="3">Uncharacterized protein</fullName>
    </submittedName>
</protein>
<evidence type="ECO:0000313" key="4">
    <source>
        <dbReference type="Proteomes" id="UP001432027"/>
    </source>
</evidence>
<evidence type="ECO:0000313" key="3">
    <source>
        <dbReference type="EMBL" id="GMS82302.1"/>
    </source>
</evidence>